<protein>
    <submittedName>
        <fullName evidence="2">CHAD domain containing protein</fullName>
    </submittedName>
</protein>
<dbReference type="RefSeq" id="WP_011630156.1">
    <property type="nucleotide sequence ID" value="NC_008340.1"/>
</dbReference>
<evidence type="ECO:0000259" key="1">
    <source>
        <dbReference type="PROSITE" id="PS51708"/>
    </source>
</evidence>
<dbReference type="SMART" id="SM00880">
    <property type="entry name" value="CHAD"/>
    <property type="match status" value="1"/>
</dbReference>
<dbReference type="PROSITE" id="PS51708">
    <property type="entry name" value="CHAD"/>
    <property type="match status" value="1"/>
</dbReference>
<feature type="domain" description="CHAD" evidence="1">
    <location>
        <begin position="1"/>
        <end position="297"/>
    </location>
</feature>
<dbReference type="Proteomes" id="UP000001962">
    <property type="component" value="Chromosome"/>
</dbReference>
<dbReference type="EMBL" id="CP000453">
    <property type="protein sequence ID" value="ABI57763.1"/>
    <property type="molecule type" value="Genomic_DNA"/>
</dbReference>
<keyword evidence="3" id="KW-1185">Reference proteome</keyword>
<name>Q0A5X4_ALKEH</name>
<dbReference type="PANTHER" id="PTHR39339:SF1">
    <property type="entry name" value="CHAD DOMAIN-CONTAINING PROTEIN"/>
    <property type="match status" value="1"/>
</dbReference>
<organism evidence="2 3">
    <name type="scientific">Alkalilimnicola ehrlichii (strain ATCC BAA-1101 / DSM 17681 / MLHE-1)</name>
    <dbReference type="NCBI Taxonomy" id="187272"/>
    <lineage>
        <taxon>Bacteria</taxon>
        <taxon>Pseudomonadati</taxon>
        <taxon>Pseudomonadota</taxon>
        <taxon>Gammaproteobacteria</taxon>
        <taxon>Chromatiales</taxon>
        <taxon>Ectothiorhodospiraceae</taxon>
        <taxon>Alkalilimnicola</taxon>
    </lineage>
</organism>
<dbReference type="InterPro" id="IPR007899">
    <property type="entry name" value="CHAD_dom"/>
</dbReference>
<dbReference type="Pfam" id="PF05235">
    <property type="entry name" value="CHAD"/>
    <property type="match status" value="1"/>
</dbReference>
<evidence type="ECO:0000313" key="3">
    <source>
        <dbReference type="Proteomes" id="UP000001962"/>
    </source>
</evidence>
<dbReference type="AlphaFoldDB" id="Q0A5X4"/>
<dbReference type="Gene3D" id="1.40.20.10">
    <property type="entry name" value="CHAD domain"/>
    <property type="match status" value="1"/>
</dbReference>
<dbReference type="OrthoDB" id="9810907at2"/>
<dbReference type="InterPro" id="IPR038186">
    <property type="entry name" value="CHAD_dom_sf"/>
</dbReference>
<gene>
    <name evidence="2" type="ordered locus">Mlg_2423</name>
</gene>
<dbReference type="eggNOG" id="COG5607">
    <property type="taxonomic scope" value="Bacteria"/>
</dbReference>
<dbReference type="HOGENOM" id="CLU_074535_0_0_6"/>
<dbReference type="KEGG" id="aeh:Mlg_2423"/>
<evidence type="ECO:0000313" key="2">
    <source>
        <dbReference type="EMBL" id="ABI57763.1"/>
    </source>
</evidence>
<proteinExistence type="predicted"/>
<dbReference type="PANTHER" id="PTHR39339">
    <property type="entry name" value="SLR1444 PROTEIN"/>
    <property type="match status" value="1"/>
</dbReference>
<sequence length="307" mass="35213">MAFRLEGRRALAADIRKLARGRVDAAIEVLQGGGDPHEAVHQARKRFKELRALLRLFRPTLGRKRAQAENAWYRDQARALSGYRDAQAVLETVDALSERFRLPTQQEALGACQRALEVRRDRLAAEEGDLAGQMANLVDELHGARERIADWPSKAEGADAFLAGFQRCYQAGGQAFQASRFSDDPEAWHEWRKRVKDYWYHVQVLRLLWSPLMKTLQSELKTLSDLLGDDHDLQVLDQLLVDEPGHVGEVHRRLIRGMIAQRHDELRLPALRLGRRLYADRPGALSRRLRAWWEVWREELGHEGGTV</sequence>
<reference evidence="3" key="1">
    <citation type="submission" date="2006-08" db="EMBL/GenBank/DDBJ databases">
        <title>Complete sequence of Alkalilimnicola ehrilichei MLHE-1.</title>
        <authorList>
            <person name="Copeland A."/>
            <person name="Lucas S."/>
            <person name="Lapidus A."/>
            <person name="Barry K."/>
            <person name="Detter J.C."/>
            <person name="Glavina del Rio T."/>
            <person name="Hammon N."/>
            <person name="Israni S."/>
            <person name="Dalin E."/>
            <person name="Tice H."/>
            <person name="Pitluck S."/>
            <person name="Sims D."/>
            <person name="Brettin T."/>
            <person name="Bruce D."/>
            <person name="Han C."/>
            <person name="Tapia R."/>
            <person name="Gilna P."/>
            <person name="Schmutz J."/>
            <person name="Larimer F."/>
            <person name="Land M."/>
            <person name="Hauser L."/>
            <person name="Kyrpides N."/>
            <person name="Mikhailova N."/>
            <person name="Oremland R.S."/>
            <person name="Hoeft S.E."/>
            <person name="Switzer-Blum J."/>
            <person name="Kulp T."/>
            <person name="King G."/>
            <person name="Tabita R."/>
            <person name="Witte B."/>
            <person name="Santini J.M."/>
            <person name="Basu P."/>
            <person name="Hollibaugh J.T."/>
            <person name="Xie G."/>
            <person name="Stolz J.F."/>
            <person name="Richardson P."/>
        </authorList>
    </citation>
    <scope>NUCLEOTIDE SEQUENCE [LARGE SCALE GENOMIC DNA]</scope>
    <source>
        <strain evidence="3">ATCC BAA-1101 / DSM 17681 / MLHE-1</strain>
    </source>
</reference>
<accession>Q0A5X4</accession>